<name>A0AA38P0N1_9AGAR</name>
<dbReference type="AlphaFoldDB" id="A0AA38P0N1"/>
<evidence type="ECO:0000313" key="3">
    <source>
        <dbReference type="Proteomes" id="UP001163846"/>
    </source>
</evidence>
<evidence type="ECO:0000313" key="2">
    <source>
        <dbReference type="EMBL" id="KAJ3834010.1"/>
    </source>
</evidence>
<accession>A0AA38P0N1</accession>
<proteinExistence type="predicted"/>
<protein>
    <submittedName>
        <fullName evidence="2">Uncharacterized protein</fullName>
    </submittedName>
</protein>
<reference evidence="2" key="1">
    <citation type="submission" date="2022-08" db="EMBL/GenBank/DDBJ databases">
        <authorList>
            <consortium name="DOE Joint Genome Institute"/>
            <person name="Min B."/>
            <person name="Riley R."/>
            <person name="Sierra-Patev S."/>
            <person name="Naranjo-Ortiz M."/>
            <person name="Looney B."/>
            <person name="Konkel Z."/>
            <person name="Slot J.C."/>
            <person name="Sakamoto Y."/>
            <person name="Steenwyk J.L."/>
            <person name="Rokas A."/>
            <person name="Carro J."/>
            <person name="Camarero S."/>
            <person name="Ferreira P."/>
            <person name="Molpeceres G."/>
            <person name="Ruiz-Duenas F.J."/>
            <person name="Serrano A."/>
            <person name="Henrissat B."/>
            <person name="Drula E."/>
            <person name="Hughes K.W."/>
            <person name="Mata J.L."/>
            <person name="Ishikawa N.K."/>
            <person name="Vargas-Isla R."/>
            <person name="Ushijima S."/>
            <person name="Smith C.A."/>
            <person name="Ahrendt S."/>
            <person name="Andreopoulos W."/>
            <person name="He G."/>
            <person name="Labutti K."/>
            <person name="Lipzen A."/>
            <person name="Ng V."/>
            <person name="Sandor L."/>
            <person name="Barry K."/>
            <person name="Martinez A.T."/>
            <person name="Xiao Y."/>
            <person name="Gibbons J.G."/>
            <person name="Terashima K."/>
            <person name="Hibbett D.S."/>
            <person name="Grigoriev I.V."/>
        </authorList>
    </citation>
    <scope>NUCLEOTIDE SEQUENCE</scope>
    <source>
        <strain evidence="2">TFB9207</strain>
    </source>
</reference>
<comment type="caution">
    <text evidence="2">The sequence shown here is derived from an EMBL/GenBank/DDBJ whole genome shotgun (WGS) entry which is preliminary data.</text>
</comment>
<dbReference type="Proteomes" id="UP001163846">
    <property type="component" value="Unassembled WGS sequence"/>
</dbReference>
<sequence length="933" mass="106120">MPRNIDQSKKKLCPICNNKYSPNTFNKHFNSCKSKATVSEPIHNRSDSEDTFELPRTHGDLAIDFDLTAEDYPHDIFVVSNDNNIGLAQYDHGADSSESSSAPEADDVQIQYHPKSGRPMTTLTFDDFFNDKLPKSAHIPSNNKPWRPWQSRTDFEVAALALDCFMNEQQTNRLITLIHRVARGLDNFSLKDYNEVQRTWDLAAERSTKFQREELRVQYRDEEPEKYELFYRPVWDWLMELVSSKEIVSPNQWWTIQDRLPAGAVPLGIIFYADKSKLSSFGTAKGYPVIVRCANLPMNIRNGSGVAGGRVVGWLPVVTEDAHRSGKTDFADFKTVVWHTSISKLFEGLTIYCSTGYARICGDGIRRNLFPVCIIESSDFEEQCVICLTRGVRSLVPCVKCLVPHDQLNNLEAHHAKRSARQTIEILNEARQSESKAASKELLKKFGLRPHFNTFFKLANGNPFEAASFDDLHFQDSGLWSDHIFEEAKFQLERLPGVSSRSAKAKIDAHFKNFPRWSGLHHFESGVVKVNFNDGSKHRDISKSFLFAAHDVLVESKTKAGYLLLKIMRRYINTIMYAGLDIHTSETIELGRASVYITKTTETERSRNFNVVKLHYHQHLYDDIENKGVLRGMSTRPNEKFHGPLRKIYLRQTNFKDTGKQIARIEHQNVVSTLIQGEIEDYDDYLSSGKGNYDIPDDIETLLHNAHIHIGSKLKPISFAQLESESSLFRQIHIRAADFMSNLLPTSGIPLPHGERIKFTVDSMVVPFQFLKVNYESLETWHIATDFLRCNPAFFGKPRYDSIVFNAGGRPVFAQLRYLFLCTVADVAYPIALVQSYKVLQARSAIDKDLGLLRVRKERDTEFISVRSIICGAVLIPASDDPLKIDEMLVWDALDGDMFLRVKESFPGYTTAKPNPTSKSDDQLDPLSKASSS</sequence>
<keyword evidence="3" id="KW-1185">Reference proteome</keyword>
<dbReference type="Pfam" id="PF18759">
    <property type="entry name" value="Plavaka"/>
    <property type="match status" value="1"/>
</dbReference>
<organism evidence="2 3">
    <name type="scientific">Lentinula raphanica</name>
    <dbReference type="NCBI Taxonomy" id="153919"/>
    <lineage>
        <taxon>Eukaryota</taxon>
        <taxon>Fungi</taxon>
        <taxon>Dikarya</taxon>
        <taxon>Basidiomycota</taxon>
        <taxon>Agaricomycotina</taxon>
        <taxon>Agaricomycetes</taxon>
        <taxon>Agaricomycetidae</taxon>
        <taxon>Agaricales</taxon>
        <taxon>Marasmiineae</taxon>
        <taxon>Omphalotaceae</taxon>
        <taxon>Lentinula</taxon>
    </lineage>
</organism>
<gene>
    <name evidence="2" type="ORF">F5878DRAFT_697660</name>
</gene>
<dbReference type="EMBL" id="MU806597">
    <property type="protein sequence ID" value="KAJ3834010.1"/>
    <property type="molecule type" value="Genomic_DNA"/>
</dbReference>
<evidence type="ECO:0000256" key="1">
    <source>
        <dbReference type="SAM" id="MobiDB-lite"/>
    </source>
</evidence>
<feature type="region of interest" description="Disordered" evidence="1">
    <location>
        <begin position="908"/>
        <end position="933"/>
    </location>
</feature>
<dbReference type="InterPro" id="IPR041078">
    <property type="entry name" value="Plavaka"/>
</dbReference>